<dbReference type="EMBL" id="QJNS01000021">
    <property type="protein sequence ID" value="RYO93057.1"/>
    <property type="molecule type" value="Genomic_DNA"/>
</dbReference>
<evidence type="ECO:0000256" key="5">
    <source>
        <dbReference type="ARBA" id="ARBA00023136"/>
    </source>
</evidence>
<reference evidence="8 9" key="1">
    <citation type="submission" date="2018-06" db="EMBL/GenBank/DDBJ databases">
        <title>Complete Genomes of Monosporascus.</title>
        <authorList>
            <person name="Robinson A.J."/>
            <person name="Natvig D.O."/>
        </authorList>
    </citation>
    <scope>NUCLEOTIDE SEQUENCE [LARGE SCALE GENOMIC DNA]</scope>
    <source>
        <strain evidence="8 9">CBS 609.92</strain>
    </source>
</reference>
<evidence type="ECO:0000256" key="3">
    <source>
        <dbReference type="ARBA" id="ARBA00022692"/>
    </source>
</evidence>
<evidence type="ECO:0000256" key="6">
    <source>
        <dbReference type="SAM" id="MobiDB-lite"/>
    </source>
</evidence>
<sequence>MCDIEKTSLRGFSPAGAQTSPRSVLPPDLDVHLTLEERLNILCVLYILAFLDRINIGNAKIAGLAHDTNLTGDQFEISLSIFFIPYSLCSRVLPSDLASFEPLTNVLLKKWRPSLFIPTIIELAAARWLLGLAEFDDRARVIHRLKLNQQSSAGHEECKMDYLVMALKDWKTWFGMFVYTGCLMPIYAFTIFLPSIVQGLGIGADVIRVQLLTVPPYAVGALLTVLVGYFQIGPERAILSGGPRGRDGIPDRLPLRWQSADDDATRAENKKRRGGERDYLFEGKGPQEIECLETSDPIPIIRSRLNTG</sequence>
<keyword evidence="9" id="KW-1185">Reference proteome</keyword>
<keyword evidence="2" id="KW-0813">Transport</keyword>
<accession>A0ABY0HJY4</accession>
<dbReference type="InterPro" id="IPR036259">
    <property type="entry name" value="MFS_trans_sf"/>
</dbReference>
<dbReference type="SUPFAM" id="SSF103473">
    <property type="entry name" value="MFS general substrate transporter"/>
    <property type="match status" value="1"/>
</dbReference>
<comment type="subcellular location">
    <subcellularLocation>
        <location evidence="1">Membrane</location>
        <topology evidence="1">Multi-pass membrane protein</topology>
    </subcellularLocation>
</comment>
<gene>
    <name evidence="8" type="ORF">DL762_001320</name>
</gene>
<proteinExistence type="predicted"/>
<evidence type="ECO:0000256" key="2">
    <source>
        <dbReference type="ARBA" id="ARBA00022448"/>
    </source>
</evidence>
<evidence type="ECO:0008006" key="10">
    <source>
        <dbReference type="Google" id="ProtNLM"/>
    </source>
</evidence>
<evidence type="ECO:0000256" key="7">
    <source>
        <dbReference type="SAM" id="Phobius"/>
    </source>
</evidence>
<evidence type="ECO:0000256" key="4">
    <source>
        <dbReference type="ARBA" id="ARBA00022989"/>
    </source>
</evidence>
<keyword evidence="3 7" id="KW-0812">Transmembrane</keyword>
<keyword evidence="5 7" id="KW-0472">Membrane</keyword>
<dbReference type="PANTHER" id="PTHR43791:SF19">
    <property type="entry name" value="TRANSPORTER, PUTATIVE (AFU_ORTHOLOGUE AFUA_1G01812)-RELATED"/>
    <property type="match status" value="1"/>
</dbReference>
<evidence type="ECO:0000256" key="1">
    <source>
        <dbReference type="ARBA" id="ARBA00004141"/>
    </source>
</evidence>
<feature type="region of interest" description="Disordered" evidence="6">
    <location>
        <begin position="1"/>
        <end position="21"/>
    </location>
</feature>
<evidence type="ECO:0000313" key="9">
    <source>
        <dbReference type="Proteomes" id="UP000294003"/>
    </source>
</evidence>
<protein>
    <recommendedName>
        <fullName evidence="10">Major facilitator superfamily (MFS) profile domain-containing protein</fullName>
    </recommendedName>
</protein>
<feature type="transmembrane region" description="Helical" evidence="7">
    <location>
        <begin position="173"/>
        <end position="197"/>
    </location>
</feature>
<keyword evidence="4 7" id="KW-1133">Transmembrane helix</keyword>
<evidence type="ECO:0000313" key="8">
    <source>
        <dbReference type="EMBL" id="RYO93057.1"/>
    </source>
</evidence>
<comment type="caution">
    <text evidence="8">The sequence shown here is derived from an EMBL/GenBank/DDBJ whole genome shotgun (WGS) entry which is preliminary data.</text>
</comment>
<feature type="transmembrane region" description="Helical" evidence="7">
    <location>
        <begin position="209"/>
        <end position="230"/>
    </location>
</feature>
<dbReference type="Proteomes" id="UP000294003">
    <property type="component" value="Unassembled WGS sequence"/>
</dbReference>
<dbReference type="PANTHER" id="PTHR43791">
    <property type="entry name" value="PERMEASE-RELATED"/>
    <property type="match status" value="1"/>
</dbReference>
<organism evidence="8 9">
    <name type="scientific">Monosporascus cannonballus</name>
    <dbReference type="NCBI Taxonomy" id="155416"/>
    <lineage>
        <taxon>Eukaryota</taxon>
        <taxon>Fungi</taxon>
        <taxon>Dikarya</taxon>
        <taxon>Ascomycota</taxon>
        <taxon>Pezizomycotina</taxon>
        <taxon>Sordariomycetes</taxon>
        <taxon>Xylariomycetidae</taxon>
        <taxon>Xylariales</taxon>
        <taxon>Xylariales incertae sedis</taxon>
        <taxon>Monosporascus</taxon>
    </lineage>
</organism>
<name>A0ABY0HJY4_9PEZI</name>